<proteinExistence type="predicted"/>
<dbReference type="RefSeq" id="XP_018006926.1">
    <property type="nucleotide sequence ID" value="XM_018151437.1"/>
</dbReference>
<feature type="domain" description="SERTA" evidence="2">
    <location>
        <begin position="654"/>
        <end position="701"/>
    </location>
</feature>
<evidence type="ECO:0000313" key="3">
    <source>
        <dbReference type="Proteomes" id="UP000694843"/>
    </source>
</evidence>
<feature type="compositionally biased region" description="Low complexity" evidence="1">
    <location>
        <begin position="571"/>
        <end position="587"/>
    </location>
</feature>
<evidence type="ECO:0000313" key="4">
    <source>
        <dbReference type="RefSeq" id="XP_018006926.1"/>
    </source>
</evidence>
<feature type="region of interest" description="Disordered" evidence="1">
    <location>
        <begin position="571"/>
        <end position="592"/>
    </location>
</feature>
<name>A0A8B7MZF2_HYAAZ</name>
<dbReference type="InterPro" id="IPR009263">
    <property type="entry name" value="SERTA_dom"/>
</dbReference>
<feature type="compositionally biased region" description="Low complexity" evidence="1">
    <location>
        <begin position="243"/>
        <end position="257"/>
    </location>
</feature>
<dbReference type="OrthoDB" id="8735401at2759"/>
<feature type="region of interest" description="Disordered" evidence="1">
    <location>
        <begin position="1"/>
        <end position="142"/>
    </location>
</feature>
<dbReference type="KEGG" id="hazt:108664764"/>
<dbReference type="GO" id="GO:0005634">
    <property type="term" value="C:nucleus"/>
    <property type="evidence" value="ECO:0007669"/>
    <property type="project" value="TreeGrafter"/>
</dbReference>
<feature type="region of interest" description="Disordered" evidence="1">
    <location>
        <begin position="923"/>
        <end position="954"/>
    </location>
</feature>
<organism evidence="3 4">
    <name type="scientific">Hyalella azteca</name>
    <name type="common">Amphipod</name>
    <dbReference type="NCBI Taxonomy" id="294128"/>
    <lineage>
        <taxon>Eukaryota</taxon>
        <taxon>Metazoa</taxon>
        <taxon>Ecdysozoa</taxon>
        <taxon>Arthropoda</taxon>
        <taxon>Crustacea</taxon>
        <taxon>Multicrustacea</taxon>
        <taxon>Malacostraca</taxon>
        <taxon>Eumalacostraca</taxon>
        <taxon>Peracarida</taxon>
        <taxon>Amphipoda</taxon>
        <taxon>Senticaudata</taxon>
        <taxon>Talitrida</taxon>
        <taxon>Talitroidea</taxon>
        <taxon>Hyalellidae</taxon>
        <taxon>Hyalella</taxon>
    </lineage>
</organism>
<evidence type="ECO:0000256" key="1">
    <source>
        <dbReference type="SAM" id="MobiDB-lite"/>
    </source>
</evidence>
<dbReference type="Proteomes" id="UP000694843">
    <property type="component" value="Unplaced"/>
</dbReference>
<sequence length="997" mass="105672">MSELGKANETSMGLPRSGGSSCTTVTSQNITSTPPNSSPPTTNINNNNIEGNDKNDKCSSACRRSNSTGPRGEKRPWDGISAEQGATEGEPPSKLVCTSPPHALCAEDVPQQPHQPIVERLGKKQYRSSSNNSGNNSSSKSSLMVTDDLLPVEATCGVSDESDTDAEIEDERDFLDEEDKDSGFIDSHSIDNSSDDDMDVRLTPVVAISSTNNNNIVDSCSSDLSEVQIYCTLQTSTRTPCVSSDTQETSDSTTRSSIENPAVASTVSNSATILPSCSSAFYAYSSLSSNFVPSSSPIGSVDRSSHHSSFNQSSCSSSPVAEVHDTPANNQCASNVESSIAQSSSQNSIVSSSNSTSVSISEVLSTSIALSVDVMSSAALPSLNCCGIVDSASDNLVQSISAVSVTNSPTLPSLLHRDYHPSSADLSNNMSTIASANADTIVTSAYSGTVSSPLYDPHAYQLYSAEVSPRTSSAAMQNGSWSCNFYDGNQPTMTNKYMEIQTSKIGGVCATPPPSPSQAIQCDANGKSYMDLGSASPFTQTYSADCGNYTTSPSSNFSGVIYNNQTCSNSNNYSQQQQAPQQTPNNQFYRPGYSQFGGFPSGEGCSNNYDGDVGCSYGYPPNYPPSRPLKMMPPRCASPFCDPSKPSSMRSPCYQQQRLAVLNMSMCKLNRFSRCSDPRLHKSVLICNTLRLIEKEFESEGTSMNAILLSQQHMMHAGLPPHCPPPPPTPPPMAMSGGSSEGPLPSMHPPIISSPMPGPCTPPPVLPPPIMPPYNGSSIPYRGPLYPDGAYEDLRGYSPLLECEPLPASDNPTTLHNLRPSSSAVLEQSSLSVLSNVGGILPCNNNNNNNNNSGNLSSNNFTSSNETSCSSSISSQSSTEDRAEGAINWCSVLSLPSQSDLDSLNSSDFCEWGSENSMEIEYSTNSSSSCNSSPARSSTSASSTTTSGLTEVSSASQYKLDLPSLSADDVLKSFPDQPRRIEPSDELDNLIDVLVES</sequence>
<feature type="region of interest" description="Disordered" evidence="1">
    <location>
        <begin position="310"/>
        <end position="337"/>
    </location>
</feature>
<dbReference type="PANTHER" id="PTHR16277:SF7">
    <property type="entry name" value="RE12330P"/>
    <property type="match status" value="1"/>
</dbReference>
<feature type="compositionally biased region" description="Polar residues" evidence="1">
    <location>
        <begin position="18"/>
        <end position="28"/>
    </location>
</feature>
<feature type="compositionally biased region" description="Low complexity" evidence="1">
    <location>
        <begin position="29"/>
        <end position="49"/>
    </location>
</feature>
<keyword evidence="3" id="KW-1185">Reference proteome</keyword>
<feature type="region of interest" description="Disordered" evidence="1">
    <location>
        <begin position="239"/>
        <end position="258"/>
    </location>
</feature>
<dbReference type="Pfam" id="PF06031">
    <property type="entry name" value="SERTA"/>
    <property type="match status" value="1"/>
</dbReference>
<gene>
    <name evidence="4" type="primary">LOC108664764</name>
</gene>
<reference evidence="4" key="1">
    <citation type="submission" date="2025-08" db="UniProtKB">
        <authorList>
            <consortium name="RefSeq"/>
        </authorList>
    </citation>
    <scope>IDENTIFICATION</scope>
    <source>
        <tissue evidence="4">Whole organism</tissue>
    </source>
</reference>
<protein>
    <submittedName>
        <fullName evidence="4">Dentin sialophosphoprotein</fullName>
    </submittedName>
</protein>
<accession>A0A8B7MZF2</accession>
<dbReference type="GeneID" id="108664764"/>
<feature type="region of interest" description="Disordered" evidence="1">
    <location>
        <begin position="174"/>
        <end position="196"/>
    </location>
</feature>
<feature type="compositionally biased region" description="Low complexity" evidence="1">
    <location>
        <begin position="923"/>
        <end position="947"/>
    </location>
</feature>
<dbReference type="PROSITE" id="PS51053">
    <property type="entry name" value="SERTA"/>
    <property type="match status" value="1"/>
</dbReference>
<dbReference type="PANTHER" id="PTHR16277">
    <property type="entry name" value="CELL DIVISION CYCLE ASSOCIATED PROTEIN 4/SERTA DOMAIN-CONTAINING PROTEIN 2"/>
    <property type="match status" value="1"/>
</dbReference>
<dbReference type="AlphaFoldDB" id="A0A8B7MZF2"/>
<dbReference type="InterPro" id="IPR052262">
    <property type="entry name" value="E2F-SERTA_domain_protein"/>
</dbReference>
<evidence type="ECO:0000259" key="2">
    <source>
        <dbReference type="PROSITE" id="PS51053"/>
    </source>
</evidence>
<feature type="compositionally biased region" description="Low complexity" evidence="1">
    <location>
        <begin position="128"/>
        <end position="142"/>
    </location>
</feature>